<feature type="region of interest" description="Disordered" evidence="1">
    <location>
        <begin position="31"/>
        <end position="56"/>
    </location>
</feature>
<reference evidence="2" key="1">
    <citation type="journal article" date="2015" name="Nature">
        <title>Complex archaea that bridge the gap between prokaryotes and eukaryotes.</title>
        <authorList>
            <person name="Spang A."/>
            <person name="Saw J.H."/>
            <person name="Jorgensen S.L."/>
            <person name="Zaremba-Niedzwiedzka K."/>
            <person name="Martijn J."/>
            <person name="Lind A.E."/>
            <person name="van Eijk R."/>
            <person name="Schleper C."/>
            <person name="Guy L."/>
            <person name="Ettema T.J."/>
        </authorList>
    </citation>
    <scope>NUCLEOTIDE SEQUENCE</scope>
</reference>
<protein>
    <submittedName>
        <fullName evidence="2">Uncharacterized protein</fullName>
    </submittedName>
</protein>
<evidence type="ECO:0000313" key="2">
    <source>
        <dbReference type="EMBL" id="KKL50548.1"/>
    </source>
</evidence>
<proteinExistence type="predicted"/>
<dbReference type="EMBL" id="LAZR01032557">
    <property type="protein sequence ID" value="KKL50548.1"/>
    <property type="molecule type" value="Genomic_DNA"/>
</dbReference>
<gene>
    <name evidence="2" type="ORF">LCGC14_2304360</name>
</gene>
<comment type="caution">
    <text evidence="2">The sequence shown here is derived from an EMBL/GenBank/DDBJ whole genome shotgun (WGS) entry which is preliminary data.</text>
</comment>
<dbReference type="AlphaFoldDB" id="A0A0F9CMI1"/>
<name>A0A0F9CMI1_9ZZZZ</name>
<accession>A0A0F9CMI1</accession>
<feature type="compositionally biased region" description="Basic and acidic residues" evidence="1">
    <location>
        <begin position="39"/>
        <end position="56"/>
    </location>
</feature>
<evidence type="ECO:0000256" key="1">
    <source>
        <dbReference type="SAM" id="MobiDB-lite"/>
    </source>
</evidence>
<organism evidence="2">
    <name type="scientific">marine sediment metagenome</name>
    <dbReference type="NCBI Taxonomy" id="412755"/>
    <lineage>
        <taxon>unclassified sequences</taxon>
        <taxon>metagenomes</taxon>
        <taxon>ecological metagenomes</taxon>
    </lineage>
</organism>
<sequence length="56" mass="7075">MYEEKRGGRDRRRILKIWRAIRRKKIRRTNIRRVSAKPQDVERRTGQKRRTEQTKR</sequence>